<keyword evidence="1" id="KW-0472">Membrane</keyword>
<sequence>MGGSQKEDIKIRLEREGVPQPVIDYVSKYSRVESLDAAVGLISILFAVLFFAALIVIGRRIENNTLPGVLEIAVQVNGLLYEYEFISPLIPGLFGALLISVALGMFATLSPASWQPTVFISGITKLRKNRFSRWLLRRMMARLAEETAPPRYVRRFVFMPAWFLAGAGVLFLAISVPVAMLEVRAFEVFAPEGYYVSPLLPWEAPRLHSWASAAYVETGCAVSSGKAGAGKHMIYDVTFDDGTVVRLPAATPIEGSWLDNMEVIRWKLRIAGVRFVPWTWLWNDPYHPRCLRALWDSLSPDDFVRMWWLLRVPD</sequence>
<dbReference type="AlphaFoldDB" id="A0A4R1IBB6"/>
<keyword evidence="3" id="KW-1185">Reference proteome</keyword>
<feature type="transmembrane region" description="Helical" evidence="1">
    <location>
        <begin position="37"/>
        <end position="57"/>
    </location>
</feature>
<dbReference type="Proteomes" id="UP000295030">
    <property type="component" value="Unassembled WGS sequence"/>
</dbReference>
<proteinExistence type="predicted"/>
<evidence type="ECO:0000313" key="3">
    <source>
        <dbReference type="Proteomes" id="UP000295030"/>
    </source>
</evidence>
<dbReference type="EMBL" id="SMFY01000001">
    <property type="protein sequence ID" value="TCK30980.1"/>
    <property type="molecule type" value="Genomic_DNA"/>
</dbReference>
<keyword evidence="1" id="KW-1133">Transmembrane helix</keyword>
<accession>A0A4R1IBB6</accession>
<evidence type="ECO:0000256" key="1">
    <source>
        <dbReference type="SAM" id="Phobius"/>
    </source>
</evidence>
<feature type="transmembrane region" description="Helical" evidence="1">
    <location>
        <begin position="89"/>
        <end position="109"/>
    </location>
</feature>
<gene>
    <name evidence="2" type="ORF">EV667_1085</name>
</gene>
<evidence type="ECO:0000313" key="2">
    <source>
        <dbReference type="EMBL" id="TCK30980.1"/>
    </source>
</evidence>
<protein>
    <submittedName>
        <fullName evidence="2">Uncharacterized protein</fullName>
    </submittedName>
</protein>
<name>A0A4R1IBB6_ANCAQ</name>
<keyword evidence="1" id="KW-0812">Transmembrane</keyword>
<comment type="caution">
    <text evidence="2">The sequence shown here is derived from an EMBL/GenBank/DDBJ whole genome shotgun (WGS) entry which is preliminary data.</text>
</comment>
<reference evidence="2 3" key="1">
    <citation type="submission" date="2019-03" db="EMBL/GenBank/DDBJ databases">
        <title>Genomic Encyclopedia of Type Strains, Phase IV (KMG-IV): sequencing the most valuable type-strain genomes for metagenomic binning, comparative biology and taxonomic classification.</title>
        <authorList>
            <person name="Goeker M."/>
        </authorList>
    </citation>
    <scope>NUCLEOTIDE SEQUENCE [LARGE SCALE GENOMIC DNA]</scope>
    <source>
        <strain evidence="2 3">DSM 101</strain>
    </source>
</reference>
<feature type="transmembrane region" description="Helical" evidence="1">
    <location>
        <begin position="161"/>
        <end position="181"/>
    </location>
</feature>
<organism evidence="2 3">
    <name type="scientific">Ancylobacter aquaticus</name>
    <dbReference type="NCBI Taxonomy" id="100"/>
    <lineage>
        <taxon>Bacteria</taxon>
        <taxon>Pseudomonadati</taxon>
        <taxon>Pseudomonadota</taxon>
        <taxon>Alphaproteobacteria</taxon>
        <taxon>Hyphomicrobiales</taxon>
        <taxon>Xanthobacteraceae</taxon>
        <taxon>Ancylobacter</taxon>
    </lineage>
</organism>